<dbReference type="FunFam" id="2.40.50.100:FF:000009">
    <property type="entry name" value="Acetyltransferase component of pyruvate dehydrogenase complex"/>
    <property type="match status" value="2"/>
</dbReference>
<evidence type="ECO:0000256" key="10">
    <source>
        <dbReference type="SAM" id="MobiDB-lite"/>
    </source>
</evidence>
<dbReference type="Pfam" id="PF02817">
    <property type="entry name" value="E3_binding"/>
    <property type="match status" value="1"/>
</dbReference>
<dbReference type="CDD" id="cd06849">
    <property type="entry name" value="lipoyl_domain"/>
    <property type="match status" value="2"/>
</dbReference>
<comment type="subunit">
    <text evidence="2 9">Forms a 24-polypeptide structural core with octahedral symmetry.</text>
</comment>
<keyword evidence="14" id="KW-1185">Reference proteome</keyword>
<gene>
    <name evidence="13" type="primary">aceF</name>
    <name evidence="13" type="ORF">GCM10007932_31970</name>
</gene>
<dbReference type="AlphaFoldDB" id="A0AAV5NTA2"/>
<comment type="function">
    <text evidence="7">The pyruvate dehydrogenase complex catalyzes the overall conversion of pyruvate to acetyl-CoA and CO(2). It contains multiple copies of three enzymatic components: pyruvate dehydrogenase (E1), dihydrolipoamide acetyltransferase (E2) and lipoamide dehydrogenase (E3).</text>
</comment>
<feature type="domain" description="Lipoyl-binding" evidence="11">
    <location>
        <begin position="92"/>
        <end position="165"/>
    </location>
</feature>
<evidence type="ECO:0000256" key="6">
    <source>
        <dbReference type="ARBA" id="ARBA00023315"/>
    </source>
</evidence>
<feature type="region of interest" description="Disordered" evidence="10">
    <location>
        <begin position="186"/>
        <end position="209"/>
    </location>
</feature>
<dbReference type="GO" id="GO:0006086">
    <property type="term" value="P:pyruvate decarboxylation to acetyl-CoA"/>
    <property type="evidence" value="ECO:0007669"/>
    <property type="project" value="UniProtKB-UniRule"/>
</dbReference>
<dbReference type="InterPro" id="IPR000089">
    <property type="entry name" value="Biotin_lipoyl"/>
</dbReference>
<accession>A0AAV5NTA2</accession>
<reference evidence="14" key="1">
    <citation type="journal article" date="2019" name="Int. J. Syst. Evol. Microbiol.">
        <title>The Global Catalogue of Microorganisms (GCM) 10K type strain sequencing project: providing services to taxonomists for standard genome sequencing and annotation.</title>
        <authorList>
            <consortium name="The Broad Institute Genomics Platform"/>
            <consortium name="The Broad Institute Genome Sequencing Center for Infectious Disease"/>
            <person name="Wu L."/>
            <person name="Ma J."/>
        </authorList>
    </citation>
    <scope>NUCLEOTIDE SEQUENCE [LARGE SCALE GENOMIC DNA]</scope>
    <source>
        <strain evidence="14">NBRC 15640</strain>
    </source>
</reference>
<proteinExistence type="inferred from homology"/>
<dbReference type="InterPro" id="IPR004167">
    <property type="entry name" value="PSBD"/>
</dbReference>
<dbReference type="GO" id="GO:0045254">
    <property type="term" value="C:pyruvate dehydrogenase complex"/>
    <property type="evidence" value="ECO:0007669"/>
    <property type="project" value="UniProtKB-UniRule"/>
</dbReference>
<dbReference type="InterPro" id="IPR006256">
    <property type="entry name" value="AcTrfase_Pyrv_DH_cplx"/>
</dbReference>
<evidence type="ECO:0000256" key="3">
    <source>
        <dbReference type="ARBA" id="ARBA00022679"/>
    </source>
</evidence>
<organism evidence="13 14">
    <name type="scientific">Vibrio penaeicida</name>
    <dbReference type="NCBI Taxonomy" id="104609"/>
    <lineage>
        <taxon>Bacteria</taxon>
        <taxon>Pseudomonadati</taxon>
        <taxon>Pseudomonadota</taxon>
        <taxon>Gammaproteobacteria</taxon>
        <taxon>Vibrionales</taxon>
        <taxon>Vibrionaceae</taxon>
        <taxon>Vibrio</taxon>
    </lineage>
</organism>
<evidence type="ECO:0000256" key="7">
    <source>
        <dbReference type="ARBA" id="ARBA00025211"/>
    </source>
</evidence>
<sequence length="519" mass="54703">MAIEINVPDIGADEVEVTEILVSVGDKVEEEQSLITVEGDKASMEVPASQAGVVKEIKVTEGDSVTTGTLIMIFEAEGAAEAAPAAPVASVEKEINVPDIGGDEVEVTEIMVAVGDAVEEEQSLITVEGDKASMEVPAPFAGTVKEIKINAGDKVSTGSLIMTFVVEGAAPAPAAAPAQAEAAAPAAAPAKTEAPKATPAASTGDFQENNEYAHASPVVRRLAREFGVNLSKVKGSGRKSRILKEDVQSYVKDALKRLESGSAASGSGDGSALGLLPWPKVDFSKFGETEVQKLSKIKKISGANLHRNWVMIPHVTQWDNADITELEAFRKEQNAIEAKKDSGMKITPLVFIMKAVAKALEAFPAFNSSLSEDGESIILKKYVNVGIAVDTPNGLVVPVFKDVNKKGIYELSEELMAVSKKARAGKLTAGDMQGGCFTISSLGGIGGTAFTPIVNAPEVGILGVSKSEMKPVWNGKDFTPRLQLPLSLSYDHRVIDGAEGARFITYLNGCLSDIRRLVL</sequence>
<comment type="caution">
    <text evidence="13">The sequence shown here is derived from an EMBL/GenBank/DDBJ whole genome shotgun (WGS) entry which is preliminary data.</text>
</comment>
<dbReference type="InterPro" id="IPR011053">
    <property type="entry name" value="Single_hybrid_motif"/>
</dbReference>
<dbReference type="Pfam" id="PF00198">
    <property type="entry name" value="2-oxoacid_dh"/>
    <property type="match status" value="1"/>
</dbReference>
<evidence type="ECO:0000256" key="9">
    <source>
        <dbReference type="RuleBase" id="RU361137"/>
    </source>
</evidence>
<dbReference type="InterPro" id="IPR023213">
    <property type="entry name" value="CAT-like_dom_sf"/>
</dbReference>
<feature type="domain" description="Peripheral subunit-binding (PSBD)" evidence="12">
    <location>
        <begin position="214"/>
        <end position="251"/>
    </location>
</feature>
<evidence type="ECO:0000256" key="8">
    <source>
        <dbReference type="ARBA" id="ARBA00048370"/>
    </source>
</evidence>
<protein>
    <recommendedName>
        <fullName evidence="9">Acetyltransferase component of pyruvate dehydrogenase complex</fullName>
        <ecNumber evidence="9">2.3.1.12</ecNumber>
    </recommendedName>
</protein>
<dbReference type="Gene3D" id="2.40.50.100">
    <property type="match status" value="2"/>
</dbReference>
<evidence type="ECO:0000256" key="4">
    <source>
        <dbReference type="ARBA" id="ARBA00022737"/>
    </source>
</evidence>
<evidence type="ECO:0000256" key="5">
    <source>
        <dbReference type="ARBA" id="ARBA00022823"/>
    </source>
</evidence>
<evidence type="ECO:0000313" key="13">
    <source>
        <dbReference type="EMBL" id="GLQ73837.1"/>
    </source>
</evidence>
<dbReference type="SUPFAM" id="SSF51230">
    <property type="entry name" value="Single hybrid motif"/>
    <property type="match status" value="2"/>
</dbReference>
<dbReference type="InterPro" id="IPR003016">
    <property type="entry name" value="2-oxoA_DH_lipoyl-BS"/>
</dbReference>
<dbReference type="PROSITE" id="PS50968">
    <property type="entry name" value="BIOTINYL_LIPOYL"/>
    <property type="match status" value="2"/>
</dbReference>
<evidence type="ECO:0000259" key="11">
    <source>
        <dbReference type="PROSITE" id="PS50968"/>
    </source>
</evidence>
<comment type="cofactor">
    <cofactor evidence="9">
        <name>(R)-lipoate</name>
        <dbReference type="ChEBI" id="CHEBI:83088"/>
    </cofactor>
    <text evidence="9">Binds 2 lipoyl cofactors covalently.</text>
</comment>
<dbReference type="Gene3D" id="4.10.320.10">
    <property type="entry name" value="E3-binding domain"/>
    <property type="match status" value="1"/>
</dbReference>
<evidence type="ECO:0000259" key="12">
    <source>
        <dbReference type="PROSITE" id="PS51826"/>
    </source>
</evidence>
<dbReference type="GO" id="GO:0005737">
    <property type="term" value="C:cytoplasm"/>
    <property type="evidence" value="ECO:0007669"/>
    <property type="project" value="TreeGrafter"/>
</dbReference>
<keyword evidence="5 9" id="KW-0450">Lipoyl</keyword>
<feature type="domain" description="Lipoyl-binding" evidence="11">
    <location>
        <begin position="2"/>
        <end position="75"/>
    </location>
</feature>
<keyword evidence="3 9" id="KW-0808">Transferase</keyword>
<dbReference type="RefSeq" id="WP_126606917.1">
    <property type="nucleotide sequence ID" value="NZ_AP025144.1"/>
</dbReference>
<keyword evidence="13" id="KW-0670">Pyruvate</keyword>
<dbReference type="Pfam" id="PF00364">
    <property type="entry name" value="Biotin_lipoyl"/>
    <property type="match status" value="2"/>
</dbReference>
<dbReference type="PROSITE" id="PS00189">
    <property type="entry name" value="LIPOYL"/>
    <property type="match status" value="2"/>
</dbReference>
<dbReference type="GO" id="GO:0004742">
    <property type="term" value="F:dihydrolipoyllysine-residue acetyltransferase activity"/>
    <property type="evidence" value="ECO:0007669"/>
    <property type="project" value="UniProtKB-UniRule"/>
</dbReference>
<dbReference type="SUPFAM" id="SSF52777">
    <property type="entry name" value="CoA-dependent acyltransferases"/>
    <property type="match status" value="1"/>
</dbReference>
<comment type="similarity">
    <text evidence="1 9">Belongs to the 2-oxoacid dehydrogenase family.</text>
</comment>
<evidence type="ECO:0000256" key="2">
    <source>
        <dbReference type="ARBA" id="ARBA00011484"/>
    </source>
</evidence>
<dbReference type="EMBL" id="BSNX01000039">
    <property type="protein sequence ID" value="GLQ73837.1"/>
    <property type="molecule type" value="Genomic_DNA"/>
</dbReference>
<dbReference type="FunFam" id="3.30.559.10:FF:000004">
    <property type="entry name" value="Acetyltransferase component of pyruvate dehydrogenase complex"/>
    <property type="match status" value="1"/>
</dbReference>
<dbReference type="SUPFAM" id="SSF47005">
    <property type="entry name" value="Peripheral subunit-binding domain of 2-oxo acid dehydrogenase complex"/>
    <property type="match status" value="1"/>
</dbReference>
<dbReference type="Gene3D" id="3.30.559.10">
    <property type="entry name" value="Chloramphenicol acetyltransferase-like domain"/>
    <property type="match status" value="1"/>
</dbReference>
<dbReference type="GO" id="GO:0031405">
    <property type="term" value="F:lipoic acid binding"/>
    <property type="evidence" value="ECO:0007669"/>
    <property type="project" value="TreeGrafter"/>
</dbReference>
<dbReference type="InterPro" id="IPR001078">
    <property type="entry name" value="2-oxoacid_DH_actylTfrase"/>
</dbReference>
<evidence type="ECO:0000256" key="1">
    <source>
        <dbReference type="ARBA" id="ARBA00007317"/>
    </source>
</evidence>
<dbReference type="InterPro" id="IPR050743">
    <property type="entry name" value="2-oxoacid_DH_E2_comp"/>
</dbReference>
<name>A0AAV5NTA2_9VIBR</name>
<dbReference type="Proteomes" id="UP001156690">
    <property type="component" value="Unassembled WGS sequence"/>
</dbReference>
<comment type="catalytic activity">
    <reaction evidence="8 9">
        <text>N(6)-[(R)-dihydrolipoyl]-L-lysyl-[protein] + acetyl-CoA = N(6)-[(R)-S(8)-acetyldihydrolipoyl]-L-lysyl-[protein] + CoA</text>
        <dbReference type="Rhea" id="RHEA:17017"/>
        <dbReference type="Rhea" id="RHEA-COMP:10475"/>
        <dbReference type="Rhea" id="RHEA-COMP:10478"/>
        <dbReference type="ChEBI" id="CHEBI:57287"/>
        <dbReference type="ChEBI" id="CHEBI:57288"/>
        <dbReference type="ChEBI" id="CHEBI:83100"/>
        <dbReference type="ChEBI" id="CHEBI:83111"/>
        <dbReference type="EC" id="2.3.1.12"/>
    </reaction>
</comment>
<dbReference type="NCBIfam" id="TIGR01348">
    <property type="entry name" value="PDHac_trf_long"/>
    <property type="match status" value="1"/>
</dbReference>
<evidence type="ECO:0000313" key="14">
    <source>
        <dbReference type="Proteomes" id="UP001156690"/>
    </source>
</evidence>
<keyword evidence="4" id="KW-0677">Repeat</keyword>
<feature type="compositionally biased region" description="Low complexity" evidence="10">
    <location>
        <begin position="186"/>
        <end position="201"/>
    </location>
</feature>
<dbReference type="NCBIfam" id="NF008814">
    <property type="entry name" value="PRK11854.1"/>
    <property type="match status" value="1"/>
</dbReference>
<dbReference type="PANTHER" id="PTHR43178:SF2">
    <property type="entry name" value="DIHYDROLIPOYLLYSINE-RESIDUE ACETYLTRANSFERASE COMPONENT OF PYRUVATE DEHYDROGENASE COMPLEX"/>
    <property type="match status" value="1"/>
</dbReference>
<keyword evidence="6 9" id="KW-0012">Acyltransferase</keyword>
<dbReference type="InterPro" id="IPR036625">
    <property type="entry name" value="E3-bd_dom_sf"/>
</dbReference>
<dbReference type="EC" id="2.3.1.12" evidence="9"/>
<dbReference type="PANTHER" id="PTHR43178">
    <property type="entry name" value="DIHYDROLIPOAMIDE ACETYLTRANSFERASE COMPONENT OF PYRUVATE DEHYDROGENASE COMPLEX"/>
    <property type="match status" value="1"/>
</dbReference>
<dbReference type="FunFam" id="4.10.320.10:FF:000003">
    <property type="entry name" value="Acetyltransferase component of pyruvate dehydrogenase complex"/>
    <property type="match status" value="1"/>
</dbReference>
<dbReference type="PROSITE" id="PS51826">
    <property type="entry name" value="PSBD"/>
    <property type="match status" value="1"/>
</dbReference>